<dbReference type="PANTHER" id="PTHR44154:SF1">
    <property type="entry name" value="QUINONE OXIDOREDUCTASE"/>
    <property type="match status" value="1"/>
</dbReference>
<evidence type="ECO:0000313" key="5">
    <source>
        <dbReference type="Proteomes" id="UP001149719"/>
    </source>
</evidence>
<name>A0ABT4JWJ3_9GAMM</name>
<evidence type="ECO:0000256" key="2">
    <source>
        <dbReference type="RuleBase" id="RU364000"/>
    </source>
</evidence>
<dbReference type="SUPFAM" id="SSF51735">
    <property type="entry name" value="NAD(P)-binding Rossmann-fold domains"/>
    <property type="match status" value="1"/>
</dbReference>
<dbReference type="EMBL" id="JAPUBN010000019">
    <property type="protein sequence ID" value="MCZ2722742.1"/>
    <property type="molecule type" value="Genomic_DNA"/>
</dbReference>
<keyword evidence="2" id="KW-0479">Metal-binding</keyword>
<dbReference type="InterPro" id="IPR020843">
    <property type="entry name" value="ER"/>
</dbReference>
<accession>A0ABT4JWJ3</accession>
<dbReference type="PANTHER" id="PTHR44154">
    <property type="entry name" value="QUINONE OXIDOREDUCTASE"/>
    <property type="match status" value="1"/>
</dbReference>
<comment type="caution">
    <text evidence="4">The sequence shown here is derived from an EMBL/GenBank/DDBJ whole genome shotgun (WGS) entry which is preliminary data.</text>
</comment>
<evidence type="ECO:0000256" key="1">
    <source>
        <dbReference type="ARBA" id="ARBA00022857"/>
    </source>
</evidence>
<dbReference type="InterPro" id="IPR014182">
    <property type="entry name" value="ADH_Zn_typ-1"/>
</dbReference>
<keyword evidence="2" id="KW-0862">Zinc</keyword>
<evidence type="ECO:0000259" key="3">
    <source>
        <dbReference type="SMART" id="SM00829"/>
    </source>
</evidence>
<sequence>MKVVAYQSASTLTEPNYLLDTEMDKPQVSGYDILVAVEAVSINPVDTKVRARAIPAAGQWGVLGWDAAGTVAAIGDQVTAYKVGDKVWYAGDVTRSGSNAEFHAVDSRIVGKMPENLSYAEAAALPLTSLTAWEMVFERLNINEKTDHSQDYILIIGASGGVGSIMIQLLKARTNINVIASASRPETQAWVKELGADYVVNHQHPLDEEVAALGIKNINYVVSLNQTDRHLAAIANLIEPQGKFGLIDDPEQLDIAVFKRKSVSIHWEFMFTKSMFLTADIETQQGILNSVSKLIETGKVMSTLNENYGRINAENMTKAHALVASNKAKGKVVLAGF</sequence>
<comment type="similarity">
    <text evidence="2">Belongs to the zinc-containing alcohol dehydrogenase family. Quinone oxidoreductase subfamily.</text>
</comment>
<dbReference type="InterPro" id="IPR011032">
    <property type="entry name" value="GroES-like_sf"/>
</dbReference>
<keyword evidence="5" id="KW-1185">Reference proteome</keyword>
<dbReference type="InterPro" id="IPR013154">
    <property type="entry name" value="ADH-like_N"/>
</dbReference>
<dbReference type="Gene3D" id="3.40.50.720">
    <property type="entry name" value="NAD(P)-binding Rossmann-like Domain"/>
    <property type="match status" value="1"/>
</dbReference>
<dbReference type="Pfam" id="PF13602">
    <property type="entry name" value="ADH_zinc_N_2"/>
    <property type="match status" value="1"/>
</dbReference>
<dbReference type="Gene3D" id="3.90.180.10">
    <property type="entry name" value="Medium-chain alcohol dehydrogenases, catalytic domain"/>
    <property type="match status" value="1"/>
</dbReference>
<dbReference type="InterPro" id="IPR051603">
    <property type="entry name" value="Zinc-ADH_QOR/CCCR"/>
</dbReference>
<organism evidence="4 5">
    <name type="scientific">Marinomonas phaeophyticola</name>
    <dbReference type="NCBI Taxonomy" id="3004091"/>
    <lineage>
        <taxon>Bacteria</taxon>
        <taxon>Pseudomonadati</taxon>
        <taxon>Pseudomonadota</taxon>
        <taxon>Gammaproteobacteria</taxon>
        <taxon>Oceanospirillales</taxon>
        <taxon>Oceanospirillaceae</taxon>
        <taxon>Marinomonas</taxon>
    </lineage>
</organism>
<gene>
    <name evidence="4" type="ORF">O1D97_14265</name>
</gene>
<dbReference type="InterPro" id="IPR036291">
    <property type="entry name" value="NAD(P)-bd_dom_sf"/>
</dbReference>
<dbReference type="NCBIfam" id="TIGR02817">
    <property type="entry name" value="adh_fam_1"/>
    <property type="match status" value="1"/>
</dbReference>
<keyword evidence="1" id="KW-0521">NADP</keyword>
<proteinExistence type="inferred from homology"/>
<dbReference type="Proteomes" id="UP001149719">
    <property type="component" value="Unassembled WGS sequence"/>
</dbReference>
<reference evidence="4" key="1">
    <citation type="submission" date="2022-12" db="EMBL/GenBank/DDBJ databases">
        <title>Marinomonas 15G1-11 sp. nov, isolated from marine algae.</title>
        <authorList>
            <person name="Butt M."/>
            <person name="Choi D.G."/>
            <person name="Kim J.M."/>
            <person name="Lee J.K."/>
            <person name="Baek J.H."/>
            <person name="Jeon C.O."/>
        </authorList>
    </citation>
    <scope>NUCLEOTIDE SEQUENCE</scope>
    <source>
        <strain evidence="4">15G1-11</strain>
    </source>
</reference>
<evidence type="ECO:0000313" key="4">
    <source>
        <dbReference type="EMBL" id="MCZ2722742.1"/>
    </source>
</evidence>
<feature type="domain" description="Enoyl reductase (ER)" evidence="3">
    <location>
        <begin position="10"/>
        <end position="334"/>
    </location>
</feature>
<dbReference type="RefSeq" id="WP_269126624.1">
    <property type="nucleotide sequence ID" value="NZ_JAPUBN010000019.1"/>
</dbReference>
<dbReference type="Pfam" id="PF08240">
    <property type="entry name" value="ADH_N"/>
    <property type="match status" value="1"/>
</dbReference>
<dbReference type="SMART" id="SM00829">
    <property type="entry name" value="PKS_ER"/>
    <property type="match status" value="1"/>
</dbReference>
<keyword evidence="2" id="KW-0560">Oxidoreductase</keyword>
<protein>
    <recommendedName>
        <fullName evidence="2">Zinc-type alcohol dehydrogenase-like protein</fullName>
    </recommendedName>
</protein>
<dbReference type="CDD" id="cd08252">
    <property type="entry name" value="AL_MDR"/>
    <property type="match status" value="1"/>
</dbReference>
<dbReference type="SUPFAM" id="SSF50129">
    <property type="entry name" value="GroES-like"/>
    <property type="match status" value="1"/>
</dbReference>